<evidence type="ECO:0000313" key="3">
    <source>
        <dbReference type="Proteomes" id="UP000235145"/>
    </source>
</evidence>
<dbReference type="InterPro" id="IPR058594">
    <property type="entry name" value="PB1-like_dom_pln"/>
</dbReference>
<comment type="caution">
    <text evidence="2">The sequence shown here is derived from an EMBL/GenBank/DDBJ whole genome shotgun (WGS) entry which is preliminary data.</text>
</comment>
<organism evidence="2 3">
    <name type="scientific">Lactuca sativa</name>
    <name type="common">Garden lettuce</name>
    <dbReference type="NCBI Taxonomy" id="4236"/>
    <lineage>
        <taxon>Eukaryota</taxon>
        <taxon>Viridiplantae</taxon>
        <taxon>Streptophyta</taxon>
        <taxon>Embryophyta</taxon>
        <taxon>Tracheophyta</taxon>
        <taxon>Spermatophyta</taxon>
        <taxon>Magnoliopsida</taxon>
        <taxon>eudicotyledons</taxon>
        <taxon>Gunneridae</taxon>
        <taxon>Pentapetalae</taxon>
        <taxon>asterids</taxon>
        <taxon>campanulids</taxon>
        <taxon>Asterales</taxon>
        <taxon>Asteraceae</taxon>
        <taxon>Cichorioideae</taxon>
        <taxon>Cichorieae</taxon>
        <taxon>Lactucinae</taxon>
        <taxon>Lactuca</taxon>
    </lineage>
</organism>
<reference evidence="2 3" key="1">
    <citation type="journal article" date="2017" name="Nat. Commun.">
        <title>Genome assembly with in vitro proximity ligation data and whole-genome triplication in lettuce.</title>
        <authorList>
            <person name="Reyes-Chin-Wo S."/>
            <person name="Wang Z."/>
            <person name="Yang X."/>
            <person name="Kozik A."/>
            <person name="Arikit S."/>
            <person name="Song C."/>
            <person name="Xia L."/>
            <person name="Froenicke L."/>
            <person name="Lavelle D.O."/>
            <person name="Truco M.J."/>
            <person name="Xia R."/>
            <person name="Zhu S."/>
            <person name="Xu C."/>
            <person name="Xu H."/>
            <person name="Xu X."/>
            <person name="Cox K."/>
            <person name="Korf I."/>
            <person name="Meyers B.C."/>
            <person name="Michelmore R.W."/>
        </authorList>
    </citation>
    <scope>NUCLEOTIDE SEQUENCE [LARGE SCALE GENOMIC DNA]</scope>
    <source>
        <strain evidence="3">cv. Salinas</strain>
        <tissue evidence="2">Seedlings</tissue>
    </source>
</reference>
<protein>
    <recommendedName>
        <fullName evidence="1">PB1-like domain-containing protein</fullName>
    </recommendedName>
</protein>
<evidence type="ECO:0000313" key="2">
    <source>
        <dbReference type="EMBL" id="KAJ0200278.1"/>
    </source>
</evidence>
<dbReference type="Proteomes" id="UP000235145">
    <property type="component" value="Unassembled WGS sequence"/>
</dbReference>
<keyword evidence="3" id="KW-1185">Reference proteome</keyword>
<evidence type="ECO:0000259" key="1">
    <source>
        <dbReference type="Pfam" id="PF26130"/>
    </source>
</evidence>
<feature type="domain" description="PB1-like" evidence="1">
    <location>
        <begin position="2"/>
        <end position="67"/>
    </location>
</feature>
<dbReference type="Pfam" id="PF26130">
    <property type="entry name" value="PB1-like"/>
    <property type="match status" value="1"/>
</dbReference>
<dbReference type="AlphaFoldDB" id="A0A9R1V6H4"/>
<sequence length="160" mass="18170">MDLFSIHELADMVRELGYKNGEPIYLHFHTPGTELDFGLMPLVTDGDVNNMSKYVKENKVLHIYIEHGQSTLNEPIPYFYDANEGHPLEDATKLDSFEGLNFGDTNLDDDDLFSMDDESEYGIIDEVDRDPSTIPILDSFDNGEDELNVVDTQGTRGWKC</sequence>
<dbReference type="EMBL" id="NBSK02000006">
    <property type="protein sequence ID" value="KAJ0200278.1"/>
    <property type="molecule type" value="Genomic_DNA"/>
</dbReference>
<name>A0A9R1V6H4_LACSA</name>
<proteinExistence type="predicted"/>
<accession>A0A9R1V6H4</accession>
<gene>
    <name evidence="2" type="ORF">LSAT_V11C600304450</name>
</gene>